<keyword evidence="1" id="KW-0732">Signal</keyword>
<dbReference type="AlphaFoldDB" id="A0A543KMV0"/>
<evidence type="ECO:0000313" key="3">
    <source>
        <dbReference type="Proteomes" id="UP000315133"/>
    </source>
</evidence>
<evidence type="ECO:0000256" key="1">
    <source>
        <dbReference type="SAM" id="SignalP"/>
    </source>
</evidence>
<reference evidence="2 3" key="1">
    <citation type="submission" date="2019-06" db="EMBL/GenBank/DDBJ databases">
        <title>Sequencing the genomes of 1000 actinobacteria strains.</title>
        <authorList>
            <person name="Klenk H.-P."/>
        </authorList>
    </citation>
    <scope>NUCLEOTIDE SEQUENCE [LARGE SCALE GENOMIC DNA]</scope>
    <source>
        <strain evidence="2 3">DSM 12362</strain>
    </source>
</reference>
<protein>
    <recommendedName>
        <fullName evidence="4">Ig-like domain-containing protein</fullName>
    </recommendedName>
</protein>
<dbReference type="OrthoDB" id="5718261at2"/>
<keyword evidence="3" id="KW-1185">Reference proteome</keyword>
<dbReference type="EMBL" id="VFPU01000001">
    <property type="protein sequence ID" value="TQM96402.1"/>
    <property type="molecule type" value="Genomic_DNA"/>
</dbReference>
<comment type="caution">
    <text evidence="2">The sequence shown here is derived from an EMBL/GenBank/DDBJ whole genome shotgun (WGS) entry which is preliminary data.</text>
</comment>
<evidence type="ECO:0000313" key="2">
    <source>
        <dbReference type="EMBL" id="TQM96402.1"/>
    </source>
</evidence>
<accession>A0A543KMV0</accession>
<dbReference type="RefSeq" id="WP_141818027.1">
    <property type="nucleotide sequence ID" value="NZ_BAAAIL010000003.1"/>
</dbReference>
<dbReference type="Proteomes" id="UP000315133">
    <property type="component" value="Unassembled WGS sequence"/>
</dbReference>
<dbReference type="NCBIfam" id="NF038114">
    <property type="entry name" value="rightmost"/>
    <property type="match status" value="1"/>
</dbReference>
<name>A0A543KMV0_9MICO</name>
<gene>
    <name evidence="2" type="ORF">FB476_1268</name>
</gene>
<evidence type="ECO:0008006" key="4">
    <source>
        <dbReference type="Google" id="ProtNLM"/>
    </source>
</evidence>
<organism evidence="2 3">
    <name type="scientific">Ornithinimicrobium humiphilum</name>
    <dbReference type="NCBI Taxonomy" id="125288"/>
    <lineage>
        <taxon>Bacteria</taxon>
        <taxon>Bacillati</taxon>
        <taxon>Actinomycetota</taxon>
        <taxon>Actinomycetes</taxon>
        <taxon>Micrococcales</taxon>
        <taxon>Ornithinimicrobiaceae</taxon>
        <taxon>Ornithinimicrobium</taxon>
    </lineage>
</organism>
<proteinExistence type="predicted"/>
<feature type="chain" id="PRO_5022096180" description="Ig-like domain-containing protein" evidence="1">
    <location>
        <begin position="32"/>
        <end position="516"/>
    </location>
</feature>
<sequence length="516" mass="53984">MKKISWARRALAVTAATVLGVSTLGGTTALADDIVNNIVAADKTIRLNVDETGQTVLSLVERDEVDGDPEPGCNLQGGQTPDYVSYNVVSSDPAVATVNPSYVRFDKCADTSLLTVTAHQAGTAVFTLADAGWSNVNWPAPKGQGKFVSETATFTVIVTAPNTAPTIRVTGVVDGASYNTGEVPVAMCEWEDAEDGTGSFAAELSAISGPYAVDGIGEQTATCSYTDAGGLTATASATYSIVDPTAPAISYDLTPAVPDGENGWYRSDVSLTWTVSEPESPSSLVTTGCVDQLITEDQQETTYSCSATSAGGSFGPVEVTIKRDATAPEVEFVGGPTGDIYYGDPIPVPTCTATDATSGVNADGCVVTDEPGTSVGPHKFTATATDNAGNTTTEELTYEIKAWTLTGFFKPVDMGVLNTVKGGSTVPLKFRVFAGDREITDVAAVKSFTTRTISCDTSLPVDEVEEIASTGGTVLRYDTEDGQFIQNWKTPKTTGCYEVTMTTQDGSKIKAQFKLR</sequence>
<feature type="signal peptide" evidence="1">
    <location>
        <begin position="1"/>
        <end position="31"/>
    </location>
</feature>